<comment type="caution">
    <text evidence="2">The sequence shown here is derived from an EMBL/GenBank/DDBJ whole genome shotgun (WGS) entry which is preliminary data.</text>
</comment>
<dbReference type="Gene3D" id="3.20.20.190">
    <property type="entry name" value="Phosphatidylinositol (PI) phosphodiesterase"/>
    <property type="match status" value="1"/>
</dbReference>
<name>A0A167R9G7_9HYPO</name>
<reference evidence="2 3" key="1">
    <citation type="journal article" date="2016" name="Genome Biol. Evol.">
        <title>Divergent and convergent evolution of fungal pathogenicity.</title>
        <authorList>
            <person name="Shang Y."/>
            <person name="Xiao G."/>
            <person name="Zheng P."/>
            <person name="Cen K."/>
            <person name="Zhan S."/>
            <person name="Wang C."/>
        </authorList>
    </citation>
    <scope>NUCLEOTIDE SEQUENCE [LARGE SCALE GENOMIC DNA]</scope>
    <source>
        <strain evidence="2 3">RCEF 264</strain>
    </source>
</reference>
<protein>
    <submittedName>
        <fullName evidence="2">PLC-like phosphodiesterase, TIM beta/alpha-barrel domain protein</fullName>
    </submittedName>
</protein>
<evidence type="ECO:0000256" key="1">
    <source>
        <dbReference type="SAM" id="MobiDB-lite"/>
    </source>
</evidence>
<dbReference type="InterPro" id="IPR051057">
    <property type="entry name" value="PI-PLC_domain"/>
</dbReference>
<proteinExistence type="predicted"/>
<dbReference type="EMBL" id="AZHD01000012">
    <property type="protein sequence ID" value="OAA58386.1"/>
    <property type="molecule type" value="Genomic_DNA"/>
</dbReference>
<dbReference type="STRING" id="1081102.A0A167R9G7"/>
<dbReference type="PANTHER" id="PTHR13593:SF80">
    <property type="entry name" value="PLC-LIKE PHOSPHODIESTERASE"/>
    <property type="match status" value="1"/>
</dbReference>
<dbReference type="Proteomes" id="UP000076874">
    <property type="component" value="Unassembled WGS sequence"/>
</dbReference>
<feature type="compositionally biased region" description="Low complexity" evidence="1">
    <location>
        <begin position="300"/>
        <end position="325"/>
    </location>
</feature>
<dbReference type="PANTHER" id="PTHR13593">
    <property type="match status" value="1"/>
</dbReference>
<keyword evidence="3" id="KW-1185">Reference proteome</keyword>
<sequence length="418" mass="44316">MRSSNFVLVFIDRNGCRRSGPGTAVIQRTTTSGRLWKHGRFQLPSCSIYGNGNGIKGIYEPKPWRIVDTTNGNGLAFVRDASQTIISSVAGNQFFNATRALDAGVRLLQAQVHLLNGALHLCHTSCGLLDAGSLVAWLTLVRGWLDTNPHDVLTLLLVNSDNAAAAVFGRVFQQAGLVAYGYAHKSSGGGGAAATSWPTLQSMIADNTRLVTFIASVTADPAYPYLLPEFQHVFETPYMVTNLAQFTNCSLDRPATVGTAAAAVRAGMLPLLNHFAYVSLSSSIQIPDVSNIDVTNSPDTTGTQFAGSSSGGSSNTITATNNNNRGISGTLGTQARLCTSQWGGTKPTFILVDFFNRGPALRTVDDLNGLTTTIGRVISEDMLPGAATRSSAVSVAVDKLLLGMSSLLLWVLVGRVMM</sequence>
<dbReference type="GO" id="GO:0006629">
    <property type="term" value="P:lipid metabolic process"/>
    <property type="evidence" value="ECO:0007669"/>
    <property type="project" value="InterPro"/>
</dbReference>
<dbReference type="AlphaFoldDB" id="A0A167R9G7"/>
<dbReference type="Pfam" id="PF26146">
    <property type="entry name" value="PI-PLC_X"/>
    <property type="match status" value="1"/>
</dbReference>
<dbReference type="OrthoDB" id="7984201at2759"/>
<dbReference type="SUPFAM" id="SSF51695">
    <property type="entry name" value="PLC-like phosphodiesterases"/>
    <property type="match status" value="1"/>
</dbReference>
<evidence type="ECO:0000313" key="3">
    <source>
        <dbReference type="Proteomes" id="UP000076874"/>
    </source>
</evidence>
<dbReference type="GO" id="GO:0008081">
    <property type="term" value="F:phosphoric diester hydrolase activity"/>
    <property type="evidence" value="ECO:0007669"/>
    <property type="project" value="InterPro"/>
</dbReference>
<dbReference type="InterPro" id="IPR017946">
    <property type="entry name" value="PLC-like_Pdiesterase_TIM-brl"/>
</dbReference>
<organism evidence="2 3">
    <name type="scientific">Niveomyces insectorum RCEF 264</name>
    <dbReference type="NCBI Taxonomy" id="1081102"/>
    <lineage>
        <taxon>Eukaryota</taxon>
        <taxon>Fungi</taxon>
        <taxon>Dikarya</taxon>
        <taxon>Ascomycota</taxon>
        <taxon>Pezizomycotina</taxon>
        <taxon>Sordariomycetes</taxon>
        <taxon>Hypocreomycetidae</taxon>
        <taxon>Hypocreales</taxon>
        <taxon>Cordycipitaceae</taxon>
        <taxon>Niveomyces</taxon>
    </lineage>
</organism>
<gene>
    <name evidence="2" type="ORF">SPI_06459</name>
</gene>
<evidence type="ECO:0000313" key="2">
    <source>
        <dbReference type="EMBL" id="OAA58386.1"/>
    </source>
</evidence>
<feature type="region of interest" description="Disordered" evidence="1">
    <location>
        <begin position="298"/>
        <end position="325"/>
    </location>
</feature>
<accession>A0A167R9G7</accession>